<dbReference type="GO" id="GO:0008270">
    <property type="term" value="F:zinc ion binding"/>
    <property type="evidence" value="ECO:0007669"/>
    <property type="project" value="UniProtKB-KW"/>
</dbReference>
<reference evidence="4" key="1">
    <citation type="submission" date="2020-07" db="EMBL/GenBank/DDBJ databases">
        <authorList>
            <person name="Lin J."/>
        </authorList>
    </citation>
    <scope>NUCLEOTIDE SEQUENCE</scope>
</reference>
<proteinExistence type="predicted"/>
<evidence type="ECO:0000256" key="1">
    <source>
        <dbReference type="PROSITE-ProRule" id="PRU00175"/>
    </source>
</evidence>
<dbReference type="PROSITE" id="PS50089">
    <property type="entry name" value="ZF_RING_2"/>
    <property type="match status" value="1"/>
</dbReference>
<dbReference type="PANTHER" id="PTHR31150">
    <property type="entry name" value="EXPRESSED PROTEIN"/>
    <property type="match status" value="1"/>
</dbReference>
<dbReference type="EMBL" id="CAJEUB010000003">
    <property type="protein sequence ID" value="CAD1845522.1"/>
    <property type="molecule type" value="Genomic_DNA"/>
</dbReference>
<dbReference type="AlphaFoldDB" id="A0A6V7QQM0"/>
<keyword evidence="1" id="KW-0479">Metal-binding</keyword>
<dbReference type="SUPFAM" id="SSF57850">
    <property type="entry name" value="RING/U-box"/>
    <property type="match status" value="1"/>
</dbReference>
<dbReference type="InterPro" id="IPR013083">
    <property type="entry name" value="Znf_RING/FYVE/PHD"/>
</dbReference>
<organism evidence="4">
    <name type="scientific">Ananas comosus var. bracteatus</name>
    <name type="common">red pineapple</name>
    <dbReference type="NCBI Taxonomy" id="296719"/>
    <lineage>
        <taxon>Eukaryota</taxon>
        <taxon>Viridiplantae</taxon>
        <taxon>Streptophyta</taxon>
        <taxon>Embryophyta</taxon>
        <taxon>Tracheophyta</taxon>
        <taxon>Spermatophyta</taxon>
        <taxon>Magnoliopsida</taxon>
        <taxon>Liliopsida</taxon>
        <taxon>Poales</taxon>
        <taxon>Bromeliaceae</taxon>
        <taxon>Bromelioideae</taxon>
        <taxon>Ananas</taxon>
    </lineage>
</organism>
<dbReference type="Gene3D" id="3.30.40.10">
    <property type="entry name" value="Zinc/RING finger domain, C3HC4 (zinc finger)"/>
    <property type="match status" value="1"/>
</dbReference>
<dbReference type="PANTHER" id="PTHR31150:SF23">
    <property type="entry name" value="MANDELONITRILE LYASE-RELATED"/>
    <property type="match status" value="1"/>
</dbReference>
<gene>
    <name evidence="4" type="ORF">CB5_LOCUS28733</name>
</gene>
<feature type="domain" description="RING-type" evidence="3">
    <location>
        <begin position="374"/>
        <end position="433"/>
    </location>
</feature>
<keyword evidence="1" id="KW-0863">Zinc-finger</keyword>
<feature type="region of interest" description="Disordered" evidence="2">
    <location>
        <begin position="168"/>
        <end position="187"/>
    </location>
</feature>
<sequence>MSGVISEEYFPPPTTTKATLFLFTPHSLSLSLSLSLLTPRSHYFSFRPFSLTSSLLHRLCRRRSLGLVQKPLDCANGTENLFFIELKGVAFQLFDKLPQRFRLFSCGYKAAAKTGSLCCVAARPHGPGTASRDWSMGPSEPFWRANTSFSPPLSRRWDYRLHSEGFSSFGSQGEDGGPNYSSSMSSNKGSSWERVELLPTHPYSASDGGASDFSSPNDSFQRRQLMQSLVQGANNEEFVRELSFEPLAFSTLVEGTSGLPYSGGSTSSRSDGSVEYELPLKALRHNTLNRRSFISKPVHPLSFPDHSIASSNATQNSDWKQNQTCKELWSPNTQTESLQFSSTSSIDLTDASESLESIFLSPSRMNSKYGSTKCGLCERILSKRSPWGSRRIVRSGDMPTTSILSCGHVYHAECLERTTPKTHKHDPPCPLCEKSLGNFYEQWAVCRLKNGLPRLRSLGEEGPSRVWSCAQVGDCVEGALHGSKSNSMLVLSRNRLKRHLILKGNSGKDRAESSKGSGACSPQVF</sequence>
<evidence type="ECO:0000313" key="4">
    <source>
        <dbReference type="EMBL" id="CAD1845522.1"/>
    </source>
</evidence>
<name>A0A6V7QQM0_ANACO</name>
<dbReference type="InterPro" id="IPR001841">
    <property type="entry name" value="Znf_RING"/>
</dbReference>
<keyword evidence="1" id="KW-0862">Zinc</keyword>
<accession>A0A6V7QQM0</accession>
<feature type="region of interest" description="Disordered" evidence="2">
    <location>
        <begin position="504"/>
        <end position="525"/>
    </location>
</feature>
<protein>
    <recommendedName>
        <fullName evidence="3">RING-type domain-containing protein</fullName>
    </recommendedName>
</protein>
<dbReference type="SMART" id="SM00184">
    <property type="entry name" value="RING"/>
    <property type="match status" value="1"/>
</dbReference>
<evidence type="ECO:0000259" key="3">
    <source>
        <dbReference type="PROSITE" id="PS50089"/>
    </source>
</evidence>
<evidence type="ECO:0000256" key="2">
    <source>
        <dbReference type="SAM" id="MobiDB-lite"/>
    </source>
</evidence>